<dbReference type="InParanoid" id="D8LKW1"/>
<feature type="region of interest" description="Disordered" evidence="1">
    <location>
        <begin position="304"/>
        <end position="378"/>
    </location>
</feature>
<keyword evidence="2" id="KW-0732">Signal</keyword>
<dbReference type="AlphaFoldDB" id="D8LKW1"/>
<evidence type="ECO:0000256" key="1">
    <source>
        <dbReference type="SAM" id="MobiDB-lite"/>
    </source>
</evidence>
<evidence type="ECO:0000313" key="3">
    <source>
        <dbReference type="EMBL" id="CBN80094.1"/>
    </source>
</evidence>
<dbReference type="EMBL" id="FN649760">
    <property type="protein sequence ID" value="CBN80094.1"/>
    <property type="molecule type" value="Genomic_DNA"/>
</dbReference>
<feature type="region of interest" description="Disordered" evidence="1">
    <location>
        <begin position="43"/>
        <end position="63"/>
    </location>
</feature>
<evidence type="ECO:0000256" key="2">
    <source>
        <dbReference type="SAM" id="SignalP"/>
    </source>
</evidence>
<feature type="signal peptide" evidence="2">
    <location>
        <begin position="1"/>
        <end position="25"/>
    </location>
</feature>
<feature type="region of interest" description="Disordered" evidence="1">
    <location>
        <begin position="132"/>
        <end position="152"/>
    </location>
</feature>
<dbReference type="Proteomes" id="UP000002630">
    <property type="component" value="Unassembled WGS sequence"/>
</dbReference>
<gene>
    <name evidence="3" type="ORF">Esi_0031_0075</name>
</gene>
<dbReference type="OrthoDB" id="10378486at2759"/>
<evidence type="ECO:0000313" key="4">
    <source>
        <dbReference type="Proteomes" id="UP000002630"/>
    </source>
</evidence>
<feature type="chain" id="PRO_5003117245" evidence="2">
    <location>
        <begin position="26"/>
        <end position="378"/>
    </location>
</feature>
<name>D8LKW1_ECTSI</name>
<proteinExistence type="predicted"/>
<organism evidence="3 4">
    <name type="scientific">Ectocarpus siliculosus</name>
    <name type="common">Brown alga</name>
    <name type="synonym">Conferva siliculosa</name>
    <dbReference type="NCBI Taxonomy" id="2880"/>
    <lineage>
        <taxon>Eukaryota</taxon>
        <taxon>Sar</taxon>
        <taxon>Stramenopiles</taxon>
        <taxon>Ochrophyta</taxon>
        <taxon>PX clade</taxon>
        <taxon>Phaeophyceae</taxon>
        <taxon>Ectocarpales</taxon>
        <taxon>Ectocarpaceae</taxon>
        <taxon>Ectocarpus</taxon>
    </lineage>
</organism>
<accession>D8LKW1</accession>
<sequence length="378" mass="40322">MMNGQVKSCLTAVIMLLAAAIRADGFVCPTGRVVSGRSAVSMSSLTQGSSSPPPQSSRWATSSSKLNISPYEEYMALRQKKDSGKTVTPEADQQISLFDSYTSSREKTAALPPAEKEKSLFEEYTATRATVTDPGVGRPAAPPAPAAAAPAAPAAAPAKELSPYEEYMQSKNKVKAVEAATTFEEKAKSSVYADYMASRTETTGAAPVDCVEEECDADELQEQGGLFASYMASRGMQVEAIDSVVPEIECEDEEECTAEEELSFYESYMRSRNKVTEAAATVTPAEVETVSQFDSYTAARIKKDEAQAAMPPAQKQASMFDDYMSTQSSGSSSKTAPGHKGTGGMADTRDPAPVNHADPRKSISAAPSFAEYLKSKKN</sequence>
<protein>
    <submittedName>
        <fullName evidence="3">Uncharacterized protein</fullName>
    </submittedName>
</protein>
<reference evidence="3 4" key="1">
    <citation type="journal article" date="2010" name="Nature">
        <title>The Ectocarpus genome and the independent evolution of multicellularity in brown algae.</title>
        <authorList>
            <person name="Cock J.M."/>
            <person name="Sterck L."/>
            <person name="Rouze P."/>
            <person name="Scornet D."/>
            <person name="Allen A.E."/>
            <person name="Amoutzias G."/>
            <person name="Anthouard V."/>
            <person name="Artiguenave F."/>
            <person name="Aury J.M."/>
            <person name="Badger J.H."/>
            <person name="Beszteri B."/>
            <person name="Billiau K."/>
            <person name="Bonnet E."/>
            <person name="Bothwell J.H."/>
            <person name="Bowler C."/>
            <person name="Boyen C."/>
            <person name="Brownlee C."/>
            <person name="Carrano C.J."/>
            <person name="Charrier B."/>
            <person name="Cho G.Y."/>
            <person name="Coelho S.M."/>
            <person name="Collen J."/>
            <person name="Corre E."/>
            <person name="Da Silva C."/>
            <person name="Delage L."/>
            <person name="Delaroque N."/>
            <person name="Dittami S.M."/>
            <person name="Doulbeau S."/>
            <person name="Elias M."/>
            <person name="Farnham G."/>
            <person name="Gachon C.M."/>
            <person name="Gschloessl B."/>
            <person name="Heesch S."/>
            <person name="Jabbari K."/>
            <person name="Jubin C."/>
            <person name="Kawai H."/>
            <person name="Kimura K."/>
            <person name="Kloareg B."/>
            <person name="Kupper F.C."/>
            <person name="Lang D."/>
            <person name="Le Bail A."/>
            <person name="Leblanc C."/>
            <person name="Lerouge P."/>
            <person name="Lohr M."/>
            <person name="Lopez P.J."/>
            <person name="Martens C."/>
            <person name="Maumus F."/>
            <person name="Michel G."/>
            <person name="Miranda-Saavedra D."/>
            <person name="Morales J."/>
            <person name="Moreau H."/>
            <person name="Motomura T."/>
            <person name="Nagasato C."/>
            <person name="Napoli C.A."/>
            <person name="Nelson D.R."/>
            <person name="Nyvall-Collen P."/>
            <person name="Peters A.F."/>
            <person name="Pommier C."/>
            <person name="Potin P."/>
            <person name="Poulain J."/>
            <person name="Quesneville H."/>
            <person name="Read B."/>
            <person name="Rensing S.A."/>
            <person name="Ritter A."/>
            <person name="Rousvoal S."/>
            <person name="Samanta M."/>
            <person name="Samson G."/>
            <person name="Schroeder D.C."/>
            <person name="Segurens B."/>
            <person name="Strittmatter M."/>
            <person name="Tonon T."/>
            <person name="Tregear J.W."/>
            <person name="Valentin K."/>
            <person name="von Dassow P."/>
            <person name="Yamagishi T."/>
            <person name="Van de Peer Y."/>
            <person name="Wincker P."/>
        </authorList>
    </citation>
    <scope>NUCLEOTIDE SEQUENCE [LARGE SCALE GENOMIC DNA]</scope>
    <source>
        <strain evidence="4">Ec32 / CCAP1310/4</strain>
    </source>
</reference>
<feature type="compositionally biased region" description="Low complexity" evidence="1">
    <location>
        <begin position="307"/>
        <end position="317"/>
    </location>
</feature>
<keyword evidence="4" id="KW-1185">Reference proteome</keyword>